<keyword evidence="2" id="KW-1185">Reference proteome</keyword>
<dbReference type="Proteomes" id="UP001432027">
    <property type="component" value="Unassembled WGS sequence"/>
</dbReference>
<gene>
    <name evidence="1" type="ORF">PENTCL1PPCAC_5565</name>
</gene>
<dbReference type="EMBL" id="BTSX01000002">
    <property type="protein sequence ID" value="GMS83390.1"/>
    <property type="molecule type" value="Genomic_DNA"/>
</dbReference>
<feature type="non-terminal residue" evidence="1">
    <location>
        <position position="1"/>
    </location>
</feature>
<evidence type="ECO:0000313" key="1">
    <source>
        <dbReference type="EMBL" id="GMS83390.1"/>
    </source>
</evidence>
<protein>
    <submittedName>
        <fullName evidence="1">Uncharacterized protein</fullName>
    </submittedName>
</protein>
<comment type="caution">
    <text evidence="1">The sequence shown here is derived from an EMBL/GenBank/DDBJ whole genome shotgun (WGS) entry which is preliminary data.</text>
</comment>
<evidence type="ECO:0000313" key="2">
    <source>
        <dbReference type="Proteomes" id="UP001432027"/>
    </source>
</evidence>
<dbReference type="AlphaFoldDB" id="A0AAV5SKC9"/>
<sequence>LGSILLAVAIAAPINEAELLENPELKAAVKETTNNAVYLFENIAGLSVMAKEFAEDGHFTSDELQTLKRIMSCP</sequence>
<organism evidence="1 2">
    <name type="scientific">Pristionchus entomophagus</name>
    <dbReference type="NCBI Taxonomy" id="358040"/>
    <lineage>
        <taxon>Eukaryota</taxon>
        <taxon>Metazoa</taxon>
        <taxon>Ecdysozoa</taxon>
        <taxon>Nematoda</taxon>
        <taxon>Chromadorea</taxon>
        <taxon>Rhabditida</taxon>
        <taxon>Rhabditina</taxon>
        <taxon>Diplogasteromorpha</taxon>
        <taxon>Diplogasteroidea</taxon>
        <taxon>Neodiplogasteridae</taxon>
        <taxon>Pristionchus</taxon>
    </lineage>
</organism>
<accession>A0AAV5SKC9</accession>
<reference evidence="1" key="1">
    <citation type="submission" date="2023-10" db="EMBL/GenBank/DDBJ databases">
        <title>Genome assembly of Pristionchus species.</title>
        <authorList>
            <person name="Yoshida K."/>
            <person name="Sommer R.J."/>
        </authorList>
    </citation>
    <scope>NUCLEOTIDE SEQUENCE</scope>
    <source>
        <strain evidence="1">RS0144</strain>
    </source>
</reference>
<proteinExistence type="predicted"/>
<name>A0AAV5SKC9_9BILA</name>